<evidence type="ECO:0000313" key="1">
    <source>
        <dbReference type="EMBL" id="KAF3130791.1"/>
    </source>
</evidence>
<evidence type="ECO:0000313" key="2">
    <source>
        <dbReference type="Proteomes" id="UP000480548"/>
    </source>
</evidence>
<proteinExistence type="predicted"/>
<name>A0A7C8P5S5_ORBOL</name>
<dbReference type="Proteomes" id="UP000480548">
    <property type="component" value="Unassembled WGS sequence"/>
</dbReference>
<dbReference type="EMBL" id="WIQZ01000052">
    <property type="protein sequence ID" value="KAF3130791.1"/>
    <property type="molecule type" value="Genomic_DNA"/>
</dbReference>
<organism evidence="1 2">
    <name type="scientific">Orbilia oligospora</name>
    <name type="common">Nematode-trapping fungus</name>
    <name type="synonym">Arthrobotrys oligospora</name>
    <dbReference type="NCBI Taxonomy" id="2813651"/>
    <lineage>
        <taxon>Eukaryota</taxon>
        <taxon>Fungi</taxon>
        <taxon>Dikarya</taxon>
        <taxon>Ascomycota</taxon>
        <taxon>Pezizomycotina</taxon>
        <taxon>Orbiliomycetes</taxon>
        <taxon>Orbiliales</taxon>
        <taxon>Orbiliaceae</taxon>
        <taxon>Orbilia</taxon>
    </lineage>
</organism>
<protein>
    <submittedName>
        <fullName evidence="1">Uncharacterized protein</fullName>
    </submittedName>
</protein>
<comment type="caution">
    <text evidence="1">The sequence shown here is derived from an EMBL/GenBank/DDBJ whole genome shotgun (WGS) entry which is preliminary data.</text>
</comment>
<accession>A0A7C8P5S5</accession>
<dbReference type="AlphaFoldDB" id="A0A7C8P5S5"/>
<reference evidence="1 2" key="1">
    <citation type="submission" date="2019-06" db="EMBL/GenBank/DDBJ databases">
        <authorList>
            <person name="Palmer J.M."/>
        </authorList>
    </citation>
    <scope>NUCLEOTIDE SEQUENCE [LARGE SCALE GENOMIC DNA]</scope>
    <source>
        <strain evidence="1 2">TWF703</strain>
    </source>
</reference>
<gene>
    <name evidence="1" type="ORF">TWF703_008068</name>
</gene>
<sequence>MAWLEGIEPGESNFTRPNPNSPGYTILHIVKTPPLADQIDVYRRGILSTDTRIYLSSHLQDAASTCTPEETFDSLRSGLASGNFPKLVLLQLVQVWLALLTSERRKSLTSQSGVLKQQVTGPLGAFGTFSFDLLGRMLHSSVRIRLPSTTTDIAGRLTYTTLPPSTSI</sequence>